<comment type="cofactor">
    <cofactor evidence="1">
        <name>Fe cation</name>
        <dbReference type="ChEBI" id="CHEBI:24875"/>
    </cofactor>
</comment>
<dbReference type="CDD" id="cd08342">
    <property type="entry name" value="HPPD_N_like"/>
    <property type="match status" value="1"/>
</dbReference>
<evidence type="ECO:0000259" key="24">
    <source>
        <dbReference type="PROSITE" id="PS51819"/>
    </source>
</evidence>
<organism evidence="25 26">
    <name type="scientific">Magnusiomyces paraingens</name>
    <dbReference type="NCBI Taxonomy" id="2606893"/>
    <lineage>
        <taxon>Eukaryota</taxon>
        <taxon>Fungi</taxon>
        <taxon>Dikarya</taxon>
        <taxon>Ascomycota</taxon>
        <taxon>Saccharomycotina</taxon>
        <taxon>Dipodascomycetes</taxon>
        <taxon>Dipodascales</taxon>
        <taxon>Dipodascaceae</taxon>
        <taxon>Magnusiomyces</taxon>
    </lineage>
</organism>
<evidence type="ECO:0000256" key="15">
    <source>
        <dbReference type="ARBA" id="ARBA00022964"/>
    </source>
</evidence>
<keyword evidence="14" id="KW-0828">Tyrosine catabolism</keyword>
<comment type="catalytic activity">
    <reaction evidence="23">
        <text>3-(4-hydroxyphenyl)pyruvate + O2 = homogentisate + CO2</text>
        <dbReference type="Rhea" id="RHEA:16189"/>
        <dbReference type="ChEBI" id="CHEBI:15379"/>
        <dbReference type="ChEBI" id="CHEBI:16169"/>
        <dbReference type="ChEBI" id="CHEBI:16526"/>
        <dbReference type="ChEBI" id="CHEBI:36242"/>
        <dbReference type="EC" id="1.13.11.27"/>
    </reaction>
    <physiologicalReaction direction="left-to-right" evidence="23">
        <dbReference type="Rhea" id="RHEA:16190"/>
    </physiologicalReaction>
</comment>
<keyword evidence="13" id="KW-0256">Endoplasmic reticulum</keyword>
<dbReference type="InterPro" id="IPR041735">
    <property type="entry name" value="4OHPhenylPyrv_dOase_C"/>
</dbReference>
<dbReference type="PROSITE" id="PS51819">
    <property type="entry name" value="VOC"/>
    <property type="match status" value="2"/>
</dbReference>
<evidence type="ECO:0000313" key="25">
    <source>
        <dbReference type="EMBL" id="VVT56346.1"/>
    </source>
</evidence>
<dbReference type="SUPFAM" id="SSF54593">
    <property type="entry name" value="Glyoxalase/Bleomycin resistance protein/Dihydroxybiphenyl dioxygenase"/>
    <property type="match status" value="2"/>
</dbReference>
<accession>A0A5E8C589</accession>
<evidence type="ECO:0000256" key="10">
    <source>
        <dbReference type="ARBA" id="ARBA00022490"/>
    </source>
</evidence>
<dbReference type="GO" id="GO:0006572">
    <property type="term" value="P:L-tyrosine catabolic process"/>
    <property type="evidence" value="ECO:0007669"/>
    <property type="project" value="UniProtKB-KW"/>
</dbReference>
<evidence type="ECO:0000256" key="5">
    <source>
        <dbReference type="ARBA" id="ARBA00005162"/>
    </source>
</evidence>
<feature type="domain" description="VOC" evidence="24">
    <location>
        <begin position="13"/>
        <end position="157"/>
    </location>
</feature>
<keyword evidence="15" id="KW-0223">Dioxygenase</keyword>
<evidence type="ECO:0000256" key="2">
    <source>
        <dbReference type="ARBA" id="ARBA00004395"/>
    </source>
</evidence>
<evidence type="ECO:0000256" key="8">
    <source>
        <dbReference type="ARBA" id="ARBA00013222"/>
    </source>
</evidence>
<dbReference type="Proteomes" id="UP000398389">
    <property type="component" value="Unassembled WGS sequence"/>
</dbReference>
<dbReference type="FunFam" id="3.10.180.10:FF:000022">
    <property type="entry name" value="4-hydroxyphenylpyruvate dioxygenase"/>
    <property type="match status" value="1"/>
</dbReference>
<feature type="domain" description="VOC" evidence="24">
    <location>
        <begin position="195"/>
        <end position="332"/>
    </location>
</feature>
<evidence type="ECO:0000313" key="26">
    <source>
        <dbReference type="Proteomes" id="UP000398389"/>
    </source>
</evidence>
<dbReference type="GeneID" id="43583805"/>
<evidence type="ECO:0000256" key="12">
    <source>
        <dbReference type="ARBA" id="ARBA00022737"/>
    </source>
</evidence>
<reference evidence="25 26" key="1">
    <citation type="submission" date="2019-09" db="EMBL/GenBank/DDBJ databases">
        <authorList>
            <person name="Brejova B."/>
        </authorList>
    </citation>
    <scope>NUCLEOTIDE SEQUENCE [LARGE SCALE GENOMIC DNA]</scope>
</reference>
<dbReference type="InterPro" id="IPR037523">
    <property type="entry name" value="VOC_core"/>
</dbReference>
<gene>
    <name evidence="25" type="ORF">SAPINGB_P004990</name>
</gene>
<comment type="function">
    <text evidence="22">Catalyzes the conversion of 4-hydroxyphenylpyruvic acid to homogentisic acid, one of the steps in tyrosine catabolism.</text>
</comment>
<evidence type="ECO:0000256" key="22">
    <source>
        <dbReference type="ARBA" id="ARBA00033727"/>
    </source>
</evidence>
<evidence type="ECO:0000256" key="16">
    <source>
        <dbReference type="ARBA" id="ARBA00023002"/>
    </source>
</evidence>
<comment type="similarity">
    <text evidence="6">Belongs to the 4HPPD family.</text>
</comment>
<dbReference type="Pfam" id="PF00903">
    <property type="entry name" value="Glyoxalase"/>
    <property type="match status" value="1"/>
</dbReference>
<keyword evidence="20" id="KW-0585">Phenylalanine catabolism</keyword>
<dbReference type="GO" id="GO:0042802">
    <property type="term" value="F:identical protein binding"/>
    <property type="evidence" value="ECO:0007669"/>
    <property type="project" value="UniProtKB-ARBA"/>
</dbReference>
<dbReference type="EMBL" id="CABVLU010000004">
    <property type="protein sequence ID" value="VVT56346.1"/>
    <property type="molecule type" value="Genomic_DNA"/>
</dbReference>
<keyword evidence="17" id="KW-0408">Iron</keyword>
<evidence type="ECO:0000256" key="17">
    <source>
        <dbReference type="ARBA" id="ARBA00023004"/>
    </source>
</evidence>
<dbReference type="InterPro" id="IPR004360">
    <property type="entry name" value="Glyas_Fos-R_dOase_dom"/>
</dbReference>
<evidence type="ECO:0000256" key="23">
    <source>
        <dbReference type="ARBA" id="ARBA00048047"/>
    </source>
</evidence>
<evidence type="ECO:0000256" key="3">
    <source>
        <dbReference type="ARBA" id="ARBA00004406"/>
    </source>
</evidence>
<dbReference type="UniPathway" id="UPA00139">
    <property type="reaction ID" value="UER00362"/>
</dbReference>
<keyword evidence="26" id="KW-1185">Reference proteome</keyword>
<evidence type="ECO:0000256" key="9">
    <source>
        <dbReference type="ARBA" id="ARBA00018452"/>
    </source>
</evidence>
<dbReference type="FunFam" id="3.10.180.10:FF:000020">
    <property type="entry name" value="4-hydroxyphenylpyruvate dioxygenase"/>
    <property type="match status" value="1"/>
</dbReference>
<dbReference type="GO" id="GO:0003868">
    <property type="term" value="F:4-hydroxyphenylpyruvate dioxygenase activity"/>
    <property type="evidence" value="ECO:0007669"/>
    <property type="project" value="UniProtKB-EC"/>
</dbReference>
<evidence type="ECO:0000256" key="21">
    <source>
        <dbReference type="ARBA" id="ARBA00029786"/>
    </source>
</evidence>
<dbReference type="GO" id="GO:0005789">
    <property type="term" value="C:endoplasmic reticulum membrane"/>
    <property type="evidence" value="ECO:0007669"/>
    <property type="project" value="UniProtKB-SubCell"/>
</dbReference>
<evidence type="ECO:0000256" key="19">
    <source>
        <dbReference type="ARBA" id="ARBA00023136"/>
    </source>
</evidence>
<sequence>MATETTHQSKYTGYSHVTWYVSNARQAASYMITRMGFEHVAYRGLETGSRNIAAHVVGSHLVRFVFMSVLRSEARVEKGHEEDIDLICEINEHIKKHGDGVKDVSFAVNDLDALFNSAVENGARVVKPPHVLEDKDGYVRQAVIQTYGDTTHTLVEYVDVKTGQPTYRGVFLPGYFESKGRDPINKLLPAAPLVRIDHCVGNQDRDQMEDACRYYEHALGFRRFWSVDDSQVHTEYSALRSVVMASGGVNAIKMPINETAPGKKRSQVEEFVEYYDGPGVQHIALLTEDIVAAVSSMKTHRGVDFIVVPHAYYEMLALRLRERGVRVSGSEELVSPSASLSSSSSSSPSLSLSLVSSLSSARSVGDVDSLATDVLTMSTDSGSADEALSCAASETLEAKYAMVENSKVIVDAAVSPPMIKPVETSRWSFAEKQLEIPYNYVIPPSLEELERLGILVDFDENGYLLQTFTRPLGDRPTVFIEIIQRMNHNGFGAGNFRALFEAIERDQSARGNL</sequence>
<dbReference type="GO" id="GO:0006559">
    <property type="term" value="P:L-phenylalanine catabolic process"/>
    <property type="evidence" value="ECO:0007669"/>
    <property type="project" value="UniProtKB-UniPathway"/>
</dbReference>
<dbReference type="EC" id="1.13.11.27" evidence="8"/>
<evidence type="ECO:0000256" key="1">
    <source>
        <dbReference type="ARBA" id="ARBA00001962"/>
    </source>
</evidence>
<keyword evidence="19" id="KW-0472">Membrane</keyword>
<evidence type="ECO:0000256" key="11">
    <source>
        <dbReference type="ARBA" id="ARBA00022723"/>
    </source>
</evidence>
<dbReference type="InterPro" id="IPR041736">
    <property type="entry name" value="4OHPhenylPyrv_dOase_N"/>
</dbReference>
<keyword evidence="18" id="KW-0333">Golgi apparatus</keyword>
<evidence type="ECO:0000256" key="13">
    <source>
        <dbReference type="ARBA" id="ARBA00022824"/>
    </source>
</evidence>
<comment type="pathway">
    <text evidence="5">Amino-acid degradation; L-phenylalanine degradation; acetoacetate and fumarate from L-phenylalanine: step 3/6.</text>
</comment>
<evidence type="ECO:0000256" key="4">
    <source>
        <dbReference type="ARBA" id="ARBA00004496"/>
    </source>
</evidence>
<dbReference type="OrthoDB" id="414569at2759"/>
<dbReference type="GO" id="GO:0046872">
    <property type="term" value="F:metal ion binding"/>
    <property type="evidence" value="ECO:0007669"/>
    <property type="project" value="UniProtKB-KW"/>
</dbReference>
<proteinExistence type="inferred from homology"/>
<dbReference type="PANTHER" id="PTHR11959">
    <property type="entry name" value="4-HYDROXYPHENYLPYRUVATE DIOXYGENASE"/>
    <property type="match status" value="1"/>
</dbReference>
<protein>
    <recommendedName>
        <fullName evidence="9">4-hydroxyphenylpyruvate dioxygenase</fullName>
        <ecNumber evidence="8">1.13.11.27</ecNumber>
    </recommendedName>
    <alternativeName>
        <fullName evidence="21">4-hydroxyphenylpyruvic acid oxidase</fullName>
    </alternativeName>
</protein>
<keyword evidence="10" id="KW-0963">Cytoplasm</keyword>
<dbReference type="AlphaFoldDB" id="A0A5E8C589"/>
<dbReference type="CDD" id="cd07250">
    <property type="entry name" value="HPPD_C_like"/>
    <property type="match status" value="1"/>
</dbReference>
<name>A0A5E8C589_9ASCO</name>
<evidence type="ECO:0000256" key="14">
    <source>
        <dbReference type="ARBA" id="ARBA00022878"/>
    </source>
</evidence>
<comment type="subunit">
    <text evidence="7">Homodimer.</text>
</comment>
<evidence type="ECO:0000256" key="18">
    <source>
        <dbReference type="ARBA" id="ARBA00023034"/>
    </source>
</evidence>
<keyword evidence="12" id="KW-0677">Repeat</keyword>
<dbReference type="InterPro" id="IPR005956">
    <property type="entry name" value="4OHPhenylPyrv_dOase"/>
</dbReference>
<dbReference type="Gene3D" id="3.10.180.10">
    <property type="entry name" value="2,3-Dihydroxybiphenyl 1,2-Dioxygenase, domain 1"/>
    <property type="match status" value="3"/>
</dbReference>
<dbReference type="PANTHER" id="PTHR11959:SF1">
    <property type="entry name" value="4-HYDROXYPHENYLPYRUVATE DIOXYGENASE"/>
    <property type="match status" value="1"/>
</dbReference>
<keyword evidence="11" id="KW-0479">Metal-binding</keyword>
<dbReference type="RefSeq" id="XP_031855596.1">
    <property type="nucleotide sequence ID" value="XM_031999705.1"/>
</dbReference>
<evidence type="ECO:0000256" key="20">
    <source>
        <dbReference type="ARBA" id="ARBA00023232"/>
    </source>
</evidence>
<evidence type="ECO:0000256" key="6">
    <source>
        <dbReference type="ARBA" id="ARBA00005877"/>
    </source>
</evidence>
<keyword evidence="16" id="KW-0560">Oxidoreductase</keyword>
<comment type="subcellular location">
    <subcellularLocation>
        <location evidence="4">Cytoplasm</location>
    </subcellularLocation>
    <subcellularLocation>
        <location evidence="3">Endoplasmic reticulum membrane</location>
        <topology evidence="3">Peripheral membrane protein</topology>
    </subcellularLocation>
    <subcellularLocation>
        <location evidence="2">Golgi apparatus membrane</location>
        <topology evidence="2">Peripheral membrane protein</topology>
    </subcellularLocation>
</comment>
<evidence type="ECO:0000256" key="7">
    <source>
        <dbReference type="ARBA" id="ARBA00011738"/>
    </source>
</evidence>
<dbReference type="GO" id="GO:0000139">
    <property type="term" value="C:Golgi membrane"/>
    <property type="evidence" value="ECO:0007669"/>
    <property type="project" value="UniProtKB-SubCell"/>
</dbReference>
<dbReference type="InterPro" id="IPR029068">
    <property type="entry name" value="Glyas_Bleomycin-R_OHBP_Dase"/>
</dbReference>